<evidence type="ECO:0000256" key="1">
    <source>
        <dbReference type="SAM" id="MobiDB-lite"/>
    </source>
</evidence>
<keyword evidence="3" id="KW-1185">Reference proteome</keyword>
<gene>
    <name evidence="2" type="ORF">FWK35_00031903</name>
</gene>
<organism evidence="2 3">
    <name type="scientific">Aphis craccivora</name>
    <name type="common">Cowpea aphid</name>
    <dbReference type="NCBI Taxonomy" id="307492"/>
    <lineage>
        <taxon>Eukaryota</taxon>
        <taxon>Metazoa</taxon>
        <taxon>Ecdysozoa</taxon>
        <taxon>Arthropoda</taxon>
        <taxon>Hexapoda</taxon>
        <taxon>Insecta</taxon>
        <taxon>Pterygota</taxon>
        <taxon>Neoptera</taxon>
        <taxon>Paraneoptera</taxon>
        <taxon>Hemiptera</taxon>
        <taxon>Sternorrhyncha</taxon>
        <taxon>Aphidomorpha</taxon>
        <taxon>Aphidoidea</taxon>
        <taxon>Aphididae</taxon>
        <taxon>Aphidini</taxon>
        <taxon>Aphis</taxon>
        <taxon>Aphis</taxon>
    </lineage>
</organism>
<reference evidence="2 3" key="1">
    <citation type="submission" date="2019-08" db="EMBL/GenBank/DDBJ databases">
        <title>Whole genome of Aphis craccivora.</title>
        <authorList>
            <person name="Voronova N.V."/>
            <person name="Shulinski R.S."/>
            <person name="Bandarenka Y.V."/>
            <person name="Zhorov D.G."/>
            <person name="Warner D."/>
        </authorList>
    </citation>
    <scope>NUCLEOTIDE SEQUENCE [LARGE SCALE GENOMIC DNA]</scope>
    <source>
        <strain evidence="2">180601</strain>
        <tissue evidence="2">Whole Body</tissue>
    </source>
</reference>
<protein>
    <submittedName>
        <fullName evidence="2">Uncharacterized protein</fullName>
    </submittedName>
</protein>
<dbReference type="EMBL" id="VUJU01005687">
    <property type="protein sequence ID" value="KAF0750546.1"/>
    <property type="molecule type" value="Genomic_DNA"/>
</dbReference>
<accession>A0A6G0Y7P5</accession>
<comment type="caution">
    <text evidence="2">The sequence shown here is derived from an EMBL/GenBank/DDBJ whole genome shotgun (WGS) entry which is preliminary data.</text>
</comment>
<sequence>MVTIRRSSSSTCCAIRTLSSVSNVMHTSNLPANTSSSVSSSSSEIGSRDRASTCAIFVPGR</sequence>
<feature type="region of interest" description="Disordered" evidence="1">
    <location>
        <begin position="26"/>
        <end position="52"/>
    </location>
</feature>
<dbReference type="Proteomes" id="UP000478052">
    <property type="component" value="Unassembled WGS sequence"/>
</dbReference>
<evidence type="ECO:0000313" key="3">
    <source>
        <dbReference type="Proteomes" id="UP000478052"/>
    </source>
</evidence>
<proteinExistence type="predicted"/>
<evidence type="ECO:0000313" key="2">
    <source>
        <dbReference type="EMBL" id="KAF0750546.1"/>
    </source>
</evidence>
<dbReference type="AlphaFoldDB" id="A0A6G0Y7P5"/>
<name>A0A6G0Y7P5_APHCR</name>